<evidence type="ECO:0000313" key="1">
    <source>
        <dbReference type="EMBL" id="ABL65254.1"/>
    </source>
</evidence>
<dbReference type="KEGG" id="cph:Cpha266_1220"/>
<organism evidence="1 2">
    <name type="scientific">Chlorobium phaeobacteroides (strain DSM 266 / SMG 266 / 2430)</name>
    <dbReference type="NCBI Taxonomy" id="290317"/>
    <lineage>
        <taxon>Bacteria</taxon>
        <taxon>Pseudomonadati</taxon>
        <taxon>Chlorobiota</taxon>
        <taxon>Chlorobiia</taxon>
        <taxon>Chlorobiales</taxon>
        <taxon>Chlorobiaceae</taxon>
        <taxon>Chlorobium/Pelodictyon group</taxon>
        <taxon>Chlorobium</taxon>
    </lineage>
</organism>
<sequence length="135" mass="15757">MDRNCLFDVNKYLTVTPYMEVVTLNEELMPGFGGNSARYIPTVVSPDKSCVYLSSFDLDVLIDDSDQFLMLLSLLRDKIRIAIKRLINGKECYVENIFFLERDYQLVWGILKENNALTVDCECPEDFFEKMWSEK</sequence>
<dbReference type="HOGENOM" id="CLU_1882047_0_0_10"/>
<reference evidence="1 2" key="1">
    <citation type="submission" date="2006-12" db="EMBL/GenBank/DDBJ databases">
        <title>Complete sequence of Chlorobium phaeobacteroides DSM 266.</title>
        <authorList>
            <consortium name="US DOE Joint Genome Institute"/>
            <person name="Copeland A."/>
            <person name="Lucas S."/>
            <person name="Lapidus A."/>
            <person name="Barry K."/>
            <person name="Detter J.C."/>
            <person name="Glavina del Rio T."/>
            <person name="Hammon N."/>
            <person name="Israni S."/>
            <person name="Pitluck S."/>
            <person name="Goltsman E."/>
            <person name="Schmutz J."/>
            <person name="Larimer F."/>
            <person name="Land M."/>
            <person name="Hauser L."/>
            <person name="Mikhailova N."/>
            <person name="Li T."/>
            <person name="Overmann J."/>
            <person name="Bryant D.A."/>
            <person name="Richardson P."/>
        </authorList>
    </citation>
    <scope>NUCLEOTIDE SEQUENCE [LARGE SCALE GENOMIC DNA]</scope>
    <source>
        <strain evidence="1 2">DSM 266</strain>
    </source>
</reference>
<gene>
    <name evidence="1" type="ordered locus">Cpha266_1220</name>
</gene>
<accession>A1BFS7</accession>
<name>A1BFS7_CHLPD</name>
<dbReference type="AlphaFoldDB" id="A1BFS7"/>
<dbReference type="Proteomes" id="UP000008701">
    <property type="component" value="Chromosome"/>
</dbReference>
<dbReference type="EMBL" id="CP000492">
    <property type="protein sequence ID" value="ABL65254.1"/>
    <property type="molecule type" value="Genomic_DNA"/>
</dbReference>
<protein>
    <submittedName>
        <fullName evidence="1">Uncharacterized protein</fullName>
    </submittedName>
</protein>
<proteinExistence type="predicted"/>
<dbReference type="STRING" id="290317.Cpha266_1220"/>
<keyword evidence="2" id="KW-1185">Reference proteome</keyword>
<evidence type="ECO:0000313" key="2">
    <source>
        <dbReference type="Proteomes" id="UP000008701"/>
    </source>
</evidence>